<evidence type="ECO:0000313" key="14">
    <source>
        <dbReference type="Proteomes" id="UP000003494"/>
    </source>
</evidence>
<evidence type="ECO:0000259" key="11">
    <source>
        <dbReference type="Pfam" id="PF01761"/>
    </source>
</evidence>
<comment type="function">
    <text evidence="9">Catalyzes the conversion of 3-deoxy-D-arabino-heptulosonate 7-phosphate (DAHP) to dehydroquinate (DHQ).</text>
</comment>
<dbReference type="FunFam" id="3.40.50.1970:FF:000007">
    <property type="entry name" value="Pentafunctional AROM polypeptide"/>
    <property type="match status" value="1"/>
</dbReference>
<dbReference type="GO" id="GO:0008652">
    <property type="term" value="P:amino acid biosynthetic process"/>
    <property type="evidence" value="ECO:0007669"/>
    <property type="project" value="UniProtKB-KW"/>
</dbReference>
<reference evidence="13" key="1">
    <citation type="submission" date="2009-04" db="EMBL/GenBank/DDBJ databases">
        <authorList>
            <person name="Weinstock G."/>
            <person name="Sodergren E."/>
            <person name="Clifton S."/>
            <person name="Fulton L."/>
            <person name="Fulton B."/>
            <person name="Courtney L."/>
            <person name="Fronick C."/>
            <person name="Harrison M."/>
            <person name="Strong C."/>
            <person name="Farmer C."/>
            <person name="Delahaunty K."/>
            <person name="Markovic C."/>
            <person name="Hall O."/>
            <person name="Minx P."/>
            <person name="Tomlinson C."/>
            <person name="Mitreva M."/>
            <person name="Nelson J."/>
            <person name="Hou S."/>
            <person name="Wollam A."/>
            <person name="Pepin K.H."/>
            <person name="Johnson M."/>
            <person name="Bhonagiri V."/>
            <person name="Nash W.E."/>
            <person name="Warren W."/>
            <person name="Chinwalla A."/>
            <person name="Mardis E.R."/>
            <person name="Wilson R.K."/>
        </authorList>
    </citation>
    <scope>NUCLEOTIDE SEQUENCE [LARGE SCALE GENOMIC DNA]</scope>
    <source>
        <strain evidence="13">DSM 14600</strain>
    </source>
</reference>
<dbReference type="InterPro" id="IPR016037">
    <property type="entry name" value="DHQ_synth_AroB"/>
</dbReference>
<dbReference type="PIRSF" id="PIRSF001455">
    <property type="entry name" value="DHQ_synth"/>
    <property type="match status" value="1"/>
</dbReference>
<feature type="domain" description="3-dehydroquinate synthase C-terminal" evidence="12">
    <location>
        <begin position="185"/>
        <end position="331"/>
    </location>
</feature>
<keyword evidence="6 9" id="KW-0520">NAD</keyword>
<evidence type="ECO:0000256" key="3">
    <source>
        <dbReference type="ARBA" id="ARBA00022723"/>
    </source>
</evidence>
<dbReference type="GO" id="GO:0005737">
    <property type="term" value="C:cytoplasm"/>
    <property type="evidence" value="ECO:0007669"/>
    <property type="project" value="UniProtKB-SubCell"/>
</dbReference>
<proteinExistence type="inferred from homology"/>
<comment type="catalytic activity">
    <reaction evidence="9">
        <text>7-phospho-2-dehydro-3-deoxy-D-arabino-heptonate = 3-dehydroquinate + phosphate</text>
        <dbReference type="Rhea" id="RHEA:21968"/>
        <dbReference type="ChEBI" id="CHEBI:32364"/>
        <dbReference type="ChEBI" id="CHEBI:43474"/>
        <dbReference type="ChEBI" id="CHEBI:58394"/>
        <dbReference type="EC" id="4.2.3.4"/>
    </reaction>
</comment>
<dbReference type="eggNOG" id="COG0337">
    <property type="taxonomic scope" value="Bacteria"/>
</dbReference>
<dbReference type="InterPro" id="IPR050071">
    <property type="entry name" value="Dehydroquinate_synthase"/>
</dbReference>
<dbReference type="STRING" id="626523.GCWU000342_01160"/>
<dbReference type="GO" id="GO:0003856">
    <property type="term" value="F:3-dehydroquinate synthase activity"/>
    <property type="evidence" value="ECO:0007669"/>
    <property type="project" value="UniProtKB-UniRule"/>
</dbReference>
<keyword evidence="9" id="KW-0963">Cytoplasm</keyword>
<dbReference type="InterPro" id="IPR030960">
    <property type="entry name" value="DHQS/DOIS_N"/>
</dbReference>
<comment type="similarity">
    <text evidence="9">Belongs to the sugar phosphate cyclases superfamily. Dehydroquinate synthase family.</text>
</comment>
<evidence type="ECO:0000313" key="13">
    <source>
        <dbReference type="EMBL" id="EEP28352.1"/>
    </source>
</evidence>
<comment type="cofactor">
    <cofactor evidence="9">
        <name>Co(2+)</name>
        <dbReference type="ChEBI" id="CHEBI:48828"/>
    </cofactor>
    <cofactor evidence="9">
        <name>Zn(2+)</name>
        <dbReference type="ChEBI" id="CHEBI:29105"/>
    </cofactor>
    <text evidence="9">Binds 1 divalent metal cation per subunit. Can use either Co(2+) or Zn(2+).</text>
</comment>
<gene>
    <name evidence="9 13" type="primary">aroB</name>
    <name evidence="13" type="ORF">GCWU000342_01160</name>
</gene>
<dbReference type="PANTHER" id="PTHR43622:SF1">
    <property type="entry name" value="3-DEHYDROQUINATE SYNTHASE"/>
    <property type="match status" value="1"/>
</dbReference>
<dbReference type="RefSeq" id="WP_006906170.1">
    <property type="nucleotide sequence ID" value="NZ_GG665866.1"/>
</dbReference>
<feature type="binding site" evidence="9">
    <location>
        <position position="155"/>
    </location>
    <ligand>
        <name>NAD(+)</name>
        <dbReference type="ChEBI" id="CHEBI:57540"/>
    </ligand>
</feature>
<feature type="binding site" evidence="9">
    <location>
        <begin position="109"/>
        <end position="113"/>
    </location>
    <ligand>
        <name>NAD(+)</name>
        <dbReference type="ChEBI" id="CHEBI:57540"/>
    </ligand>
</feature>
<feature type="binding site" evidence="9">
    <location>
        <begin position="173"/>
        <end position="176"/>
    </location>
    <ligand>
        <name>NAD(+)</name>
        <dbReference type="ChEBI" id="CHEBI:57540"/>
    </ligand>
</feature>
<dbReference type="InterPro" id="IPR056179">
    <property type="entry name" value="DHQS_C"/>
</dbReference>
<comment type="pathway">
    <text evidence="9">Metabolic intermediate biosynthesis; chorismate biosynthesis; chorismate from D-erythrose 4-phosphate and phosphoenolpyruvate: step 2/7.</text>
</comment>
<comment type="cofactor">
    <cofactor evidence="2">
        <name>Zn(2+)</name>
        <dbReference type="ChEBI" id="CHEBI:29105"/>
    </cofactor>
</comment>
<evidence type="ECO:0000256" key="8">
    <source>
        <dbReference type="ARBA" id="ARBA00023285"/>
    </source>
</evidence>
<evidence type="ECO:0000256" key="2">
    <source>
        <dbReference type="ARBA" id="ARBA00001947"/>
    </source>
</evidence>
<organism evidence="13 14">
    <name type="scientific">Shuttleworthella satelles DSM 14600</name>
    <dbReference type="NCBI Taxonomy" id="626523"/>
    <lineage>
        <taxon>Bacteria</taxon>
        <taxon>Bacillati</taxon>
        <taxon>Bacillota</taxon>
        <taxon>Clostridia</taxon>
        <taxon>Lachnospirales</taxon>
        <taxon>Lachnospiraceae</taxon>
        <taxon>Shuttleworthella</taxon>
    </lineage>
</organism>
<feature type="binding site" evidence="9">
    <location>
        <position position="146"/>
    </location>
    <ligand>
        <name>NAD(+)</name>
        <dbReference type="ChEBI" id="CHEBI:57540"/>
    </ligand>
</feature>
<comment type="subcellular location">
    <subcellularLocation>
        <location evidence="9">Cytoplasm</location>
    </subcellularLocation>
</comment>
<dbReference type="Gene3D" id="1.20.1090.10">
    <property type="entry name" value="Dehydroquinate synthase-like - alpha domain"/>
    <property type="match status" value="1"/>
</dbReference>
<dbReference type="GO" id="GO:0000166">
    <property type="term" value="F:nucleotide binding"/>
    <property type="evidence" value="ECO:0007669"/>
    <property type="project" value="UniProtKB-KW"/>
</dbReference>
<feature type="domain" description="3-dehydroquinate synthase N-terminal" evidence="11">
    <location>
        <begin position="72"/>
        <end position="182"/>
    </location>
</feature>
<dbReference type="Gene3D" id="3.40.50.1970">
    <property type="match status" value="1"/>
</dbReference>
<comment type="caution">
    <text evidence="9">Lacks conserved residue(s) required for the propagation of feature annotation.</text>
</comment>
<dbReference type="NCBIfam" id="TIGR01357">
    <property type="entry name" value="aroB"/>
    <property type="match status" value="1"/>
</dbReference>
<dbReference type="GO" id="GO:0009073">
    <property type="term" value="P:aromatic amino acid family biosynthetic process"/>
    <property type="evidence" value="ECO:0007669"/>
    <property type="project" value="UniProtKB-KW"/>
</dbReference>
<comment type="caution">
    <text evidence="13">The sequence shown here is derived from an EMBL/GenBank/DDBJ whole genome shotgun (WGS) entry which is preliminary data.</text>
</comment>
<dbReference type="Proteomes" id="UP000003494">
    <property type="component" value="Unassembled WGS sequence"/>
</dbReference>
<comment type="cofactor">
    <cofactor evidence="1 9">
        <name>NAD(+)</name>
        <dbReference type="ChEBI" id="CHEBI:57540"/>
    </cofactor>
</comment>
<dbReference type="HAMAP" id="MF_00110">
    <property type="entry name" value="DHQ_synthase"/>
    <property type="match status" value="1"/>
</dbReference>
<keyword evidence="7 9" id="KW-0456">Lyase</keyword>
<feature type="binding site" evidence="9">
    <location>
        <begin position="133"/>
        <end position="134"/>
    </location>
    <ligand>
        <name>NAD(+)</name>
        <dbReference type="ChEBI" id="CHEBI:57540"/>
    </ligand>
</feature>
<feature type="binding site" evidence="9">
    <location>
        <position position="251"/>
    </location>
    <ligand>
        <name>Zn(2+)</name>
        <dbReference type="ChEBI" id="CHEBI:29105"/>
    </ligand>
</feature>
<dbReference type="Pfam" id="PF01761">
    <property type="entry name" value="DHQ_synthase"/>
    <property type="match status" value="1"/>
</dbReference>
<evidence type="ECO:0000256" key="10">
    <source>
        <dbReference type="NCBIfam" id="TIGR01357"/>
    </source>
</evidence>
<dbReference type="PANTHER" id="PTHR43622">
    <property type="entry name" value="3-DEHYDROQUINATE SYNTHASE"/>
    <property type="match status" value="1"/>
</dbReference>
<keyword evidence="9" id="KW-0057">Aromatic amino acid biosynthesis</keyword>
<dbReference type="GO" id="GO:0046872">
    <property type="term" value="F:metal ion binding"/>
    <property type="evidence" value="ECO:0007669"/>
    <property type="project" value="UniProtKB-KW"/>
</dbReference>
<keyword evidence="3 9" id="KW-0479">Metal-binding</keyword>
<dbReference type="EC" id="4.2.3.4" evidence="9 10"/>
<feature type="binding site" evidence="9">
    <location>
        <position position="267"/>
    </location>
    <ligand>
        <name>Zn(2+)</name>
        <dbReference type="ChEBI" id="CHEBI:29105"/>
    </ligand>
</feature>
<keyword evidence="5 9" id="KW-0862">Zinc</keyword>
<accession>C4GB59</accession>
<dbReference type="GO" id="GO:0009423">
    <property type="term" value="P:chorismate biosynthetic process"/>
    <property type="evidence" value="ECO:0007669"/>
    <property type="project" value="UniProtKB-UniRule"/>
</dbReference>
<dbReference type="Pfam" id="PF24621">
    <property type="entry name" value="DHQS_C"/>
    <property type="match status" value="1"/>
</dbReference>
<keyword evidence="4 9" id="KW-0547">Nucleotide-binding</keyword>
<evidence type="ECO:0000256" key="4">
    <source>
        <dbReference type="ARBA" id="ARBA00022741"/>
    </source>
</evidence>
<keyword evidence="9" id="KW-0028">Amino-acid biosynthesis</keyword>
<keyword evidence="14" id="KW-1185">Reference proteome</keyword>
<evidence type="ECO:0000256" key="7">
    <source>
        <dbReference type="ARBA" id="ARBA00023239"/>
    </source>
</evidence>
<dbReference type="HOGENOM" id="CLU_001201_0_2_9"/>
<dbReference type="CDD" id="cd08195">
    <property type="entry name" value="DHQS"/>
    <property type="match status" value="1"/>
</dbReference>
<evidence type="ECO:0000256" key="5">
    <source>
        <dbReference type="ARBA" id="ARBA00022833"/>
    </source>
</evidence>
<sequence length="368" mass="41348">MHYHRLPVSYEDRHSYDILIEDSFSALKAEIQRLPSYYQRVCIVTDSNVSQFYLDQLRQELQGIFQQIVVHILPAGETSKNLACAEAVYEQMIEARFDRHDLLIALGGGVVGDLTGFVAATYMRGIDYIQIPTSLLAQVDSSVGGKTGIDFRAYKNMVGAFKMPVLVYMNISCLKTLDPLQFTCGMGEVIKYGFIQDKGFYRWLQTNVKRIMSRDLPALAQMVYTSADIKRRICQLDPREEGIRSHLNFGHTIGHAVEKLSSFRLYHGQCVSIGSAAALYLSHKLGKISTADLKEGIQTLTDFGLPVSVDPGDFPQMTTDNILLASKSDKKMQGDRIRFVILDAIGQADTYLDFVDDDLREAIDFIRA</sequence>
<keyword evidence="8 9" id="KW-0170">Cobalt</keyword>
<dbReference type="AlphaFoldDB" id="C4GB59"/>
<dbReference type="EMBL" id="ACIP02000002">
    <property type="protein sequence ID" value="EEP28352.1"/>
    <property type="molecule type" value="Genomic_DNA"/>
</dbReference>
<name>C4GB59_9FIRM</name>
<evidence type="ECO:0000256" key="6">
    <source>
        <dbReference type="ARBA" id="ARBA00023027"/>
    </source>
</evidence>
<dbReference type="InterPro" id="IPR030963">
    <property type="entry name" value="DHQ_synth_fam"/>
</dbReference>
<evidence type="ECO:0000256" key="1">
    <source>
        <dbReference type="ARBA" id="ARBA00001911"/>
    </source>
</evidence>
<evidence type="ECO:0000259" key="12">
    <source>
        <dbReference type="Pfam" id="PF24621"/>
    </source>
</evidence>
<protein>
    <recommendedName>
        <fullName evidence="9 10">3-dehydroquinate synthase</fullName>
        <shortName evidence="9">DHQS</shortName>
        <ecNumber evidence="9 10">4.2.3.4</ecNumber>
    </recommendedName>
</protein>
<dbReference type="SUPFAM" id="SSF56796">
    <property type="entry name" value="Dehydroquinate synthase-like"/>
    <property type="match status" value="1"/>
</dbReference>
<feature type="binding site" evidence="9">
    <location>
        <position position="188"/>
    </location>
    <ligand>
        <name>Zn(2+)</name>
        <dbReference type="ChEBI" id="CHEBI:29105"/>
    </ligand>
</feature>
<evidence type="ECO:0000256" key="9">
    <source>
        <dbReference type="HAMAP-Rule" id="MF_00110"/>
    </source>
</evidence>
<dbReference type="UniPathway" id="UPA00053">
    <property type="reaction ID" value="UER00085"/>
</dbReference>